<dbReference type="PANTHER" id="PTHR43776">
    <property type="entry name" value="TRANSPORT ATP-BINDING PROTEIN"/>
    <property type="match status" value="1"/>
</dbReference>
<evidence type="ECO:0000259" key="5">
    <source>
        <dbReference type="Pfam" id="PF00005"/>
    </source>
</evidence>
<keyword evidence="7" id="KW-1185">Reference proteome</keyword>
<evidence type="ECO:0000256" key="4">
    <source>
        <dbReference type="ARBA" id="ARBA00022840"/>
    </source>
</evidence>
<evidence type="ECO:0000256" key="3">
    <source>
        <dbReference type="ARBA" id="ARBA00022741"/>
    </source>
</evidence>
<sequence length="146" mass="16274">MLLQTEKLSKRYRRSSGEVFFAANEVNLSIEAGQTAGLLGKSGSGKSTVGQMIAGLVKPSAGRIFYKGKELSYPYKGEERRKIQILFQHPEVSFNPALPLIKSMCEPYKLLKKPAGEEDILKDIEKFGLHREHLHRAPMELSGGEL</sequence>
<dbReference type="OrthoDB" id="9806285at2"/>
<dbReference type="Gene3D" id="3.40.50.300">
    <property type="entry name" value="P-loop containing nucleotide triphosphate hydrolases"/>
    <property type="match status" value="1"/>
</dbReference>
<evidence type="ECO:0000256" key="1">
    <source>
        <dbReference type="ARBA" id="ARBA00005417"/>
    </source>
</evidence>
<dbReference type="InterPro" id="IPR003439">
    <property type="entry name" value="ABC_transporter-like_ATP-bd"/>
</dbReference>
<keyword evidence="2" id="KW-0813">Transport</keyword>
<keyword evidence="3" id="KW-0547">Nucleotide-binding</keyword>
<protein>
    <recommendedName>
        <fullName evidence="5">ABC transporter domain-containing protein</fullName>
    </recommendedName>
</protein>
<dbReference type="PANTHER" id="PTHR43776:SF7">
    <property type="entry name" value="D,D-DIPEPTIDE TRANSPORT ATP-BINDING PROTEIN DDPF-RELATED"/>
    <property type="match status" value="1"/>
</dbReference>
<evidence type="ECO:0000256" key="2">
    <source>
        <dbReference type="ARBA" id="ARBA00022448"/>
    </source>
</evidence>
<dbReference type="GO" id="GO:0005524">
    <property type="term" value="F:ATP binding"/>
    <property type="evidence" value="ECO:0007669"/>
    <property type="project" value="UniProtKB-KW"/>
</dbReference>
<accession>C6LL11</accession>
<dbReference type="GO" id="GO:0016887">
    <property type="term" value="F:ATP hydrolysis activity"/>
    <property type="evidence" value="ECO:0007669"/>
    <property type="project" value="InterPro"/>
</dbReference>
<evidence type="ECO:0000313" key="7">
    <source>
        <dbReference type="Proteomes" id="UP000005561"/>
    </source>
</evidence>
<reference evidence="6" key="1">
    <citation type="submission" date="2009-07" db="EMBL/GenBank/DDBJ databases">
        <authorList>
            <person name="Weinstock G."/>
            <person name="Sodergren E."/>
            <person name="Clifton S."/>
            <person name="Fulton L."/>
            <person name="Fulton B."/>
            <person name="Courtney L."/>
            <person name="Fronick C."/>
            <person name="Harrison M."/>
            <person name="Strong C."/>
            <person name="Farmer C."/>
            <person name="Delahaunty K."/>
            <person name="Markovic C."/>
            <person name="Hall O."/>
            <person name="Minx P."/>
            <person name="Tomlinson C."/>
            <person name="Mitreva M."/>
            <person name="Nelson J."/>
            <person name="Hou S."/>
            <person name="Wollam A."/>
            <person name="Pepin K.H."/>
            <person name="Johnson M."/>
            <person name="Bhonagiri V."/>
            <person name="Nash W.E."/>
            <person name="Warren W."/>
            <person name="Chinwalla A."/>
            <person name="Mardis E.R."/>
            <person name="Wilson R.K."/>
        </authorList>
    </citation>
    <scope>NUCLEOTIDE SEQUENCE [LARGE SCALE GENOMIC DNA]</scope>
    <source>
        <strain evidence="6">DSM 14469</strain>
    </source>
</reference>
<dbReference type="InterPro" id="IPR027417">
    <property type="entry name" value="P-loop_NTPase"/>
</dbReference>
<name>C6LL11_9FIRM</name>
<dbReference type="RefSeq" id="WP_006864110.1">
    <property type="nucleotide sequence ID" value="NZ_ACCL02000027.1"/>
</dbReference>
<evidence type="ECO:0000313" key="6">
    <source>
        <dbReference type="EMBL" id="EET58630.1"/>
    </source>
</evidence>
<gene>
    <name evidence="6" type="ORF">BRYFOR_09358</name>
</gene>
<dbReference type="eggNOG" id="COG4608">
    <property type="taxonomic scope" value="Bacteria"/>
</dbReference>
<comment type="caution">
    <text evidence="6">The sequence shown here is derived from an EMBL/GenBank/DDBJ whole genome shotgun (WGS) entry which is preliminary data.</text>
</comment>
<organism evidence="6 7">
    <name type="scientific">Marvinbryantia formatexigens DSM 14469</name>
    <dbReference type="NCBI Taxonomy" id="478749"/>
    <lineage>
        <taxon>Bacteria</taxon>
        <taxon>Bacillati</taxon>
        <taxon>Bacillota</taxon>
        <taxon>Clostridia</taxon>
        <taxon>Lachnospirales</taxon>
        <taxon>Lachnospiraceae</taxon>
        <taxon>Marvinbryantia</taxon>
    </lineage>
</organism>
<dbReference type="STRING" id="168384.SAMN05660368_02489"/>
<dbReference type="Proteomes" id="UP000005561">
    <property type="component" value="Unassembled WGS sequence"/>
</dbReference>
<feature type="domain" description="ABC transporter" evidence="5">
    <location>
        <begin position="24"/>
        <end position="145"/>
    </location>
</feature>
<dbReference type="Pfam" id="PF00005">
    <property type="entry name" value="ABC_tran"/>
    <property type="match status" value="1"/>
</dbReference>
<dbReference type="AlphaFoldDB" id="C6LL11"/>
<dbReference type="SUPFAM" id="SSF52540">
    <property type="entry name" value="P-loop containing nucleoside triphosphate hydrolases"/>
    <property type="match status" value="1"/>
</dbReference>
<dbReference type="EMBL" id="ACCL02000027">
    <property type="protein sequence ID" value="EET58630.1"/>
    <property type="molecule type" value="Genomic_DNA"/>
</dbReference>
<keyword evidence="4" id="KW-0067">ATP-binding</keyword>
<dbReference type="InterPro" id="IPR050319">
    <property type="entry name" value="ABC_transp_ATP-bind"/>
</dbReference>
<proteinExistence type="inferred from homology"/>
<comment type="similarity">
    <text evidence="1">Belongs to the ABC transporter superfamily.</text>
</comment>